<comment type="caution">
    <text evidence="1">The sequence shown here is derived from an EMBL/GenBank/DDBJ whole genome shotgun (WGS) entry which is preliminary data.</text>
</comment>
<accession>M5RLE9</accession>
<evidence type="ECO:0000313" key="2">
    <source>
        <dbReference type="Proteomes" id="UP000011991"/>
    </source>
</evidence>
<sequence length="41" mass="4373">MCTVTLSVAIDNITMTLQIGDNSKLNATSLPIRLLLGKSLL</sequence>
<keyword evidence="2" id="KW-1185">Reference proteome</keyword>
<proteinExistence type="predicted"/>
<gene>
    <name evidence="1" type="ORF">RMSM_06875</name>
</gene>
<dbReference type="Proteomes" id="UP000011991">
    <property type="component" value="Unassembled WGS sequence"/>
</dbReference>
<dbReference type="AlphaFoldDB" id="M5RLE9"/>
<organism evidence="1 2">
    <name type="scientific">Rhodopirellula maiorica SM1</name>
    <dbReference type="NCBI Taxonomy" id="1265738"/>
    <lineage>
        <taxon>Bacteria</taxon>
        <taxon>Pseudomonadati</taxon>
        <taxon>Planctomycetota</taxon>
        <taxon>Planctomycetia</taxon>
        <taxon>Pirellulales</taxon>
        <taxon>Pirellulaceae</taxon>
        <taxon>Novipirellula</taxon>
    </lineage>
</organism>
<dbReference type="EMBL" id="ANOG01000984">
    <property type="protein sequence ID" value="EMI16207.1"/>
    <property type="molecule type" value="Genomic_DNA"/>
</dbReference>
<protein>
    <submittedName>
        <fullName evidence="1">Uncharacterized protein</fullName>
    </submittedName>
</protein>
<reference evidence="1 2" key="1">
    <citation type="journal article" date="2013" name="Mar. Genomics">
        <title>Expression of sulfatases in Rhodopirellula baltica and the diversity of sulfatases in the genus Rhodopirellula.</title>
        <authorList>
            <person name="Wegner C.E."/>
            <person name="Richter-Heitmann T."/>
            <person name="Klindworth A."/>
            <person name="Klockow C."/>
            <person name="Richter M."/>
            <person name="Achstetter T."/>
            <person name="Glockner F.O."/>
            <person name="Harder J."/>
        </authorList>
    </citation>
    <scope>NUCLEOTIDE SEQUENCE [LARGE SCALE GENOMIC DNA]</scope>
    <source>
        <strain evidence="1 2">SM1</strain>
    </source>
</reference>
<evidence type="ECO:0000313" key="1">
    <source>
        <dbReference type="EMBL" id="EMI16207.1"/>
    </source>
</evidence>
<dbReference type="PATRIC" id="fig|1265738.3.peg.6863"/>
<name>M5RLE9_9BACT</name>